<evidence type="ECO:0000313" key="2">
    <source>
        <dbReference type="Proteomes" id="UP000019473"/>
    </source>
</evidence>
<dbReference type="OrthoDB" id="4139500at2759"/>
<dbReference type="RefSeq" id="XP_007753007.1">
    <property type="nucleotide sequence ID" value="XM_007754817.1"/>
</dbReference>
<feature type="non-terminal residue" evidence="1">
    <location>
        <position position="78"/>
    </location>
</feature>
<keyword evidence="2" id="KW-1185">Reference proteome</keyword>
<feature type="non-terminal residue" evidence="1">
    <location>
        <position position="1"/>
    </location>
</feature>
<dbReference type="HOGENOM" id="CLU_2757572_0_0_1"/>
<evidence type="ECO:0000313" key="1">
    <source>
        <dbReference type="EMBL" id="EXJ64440.1"/>
    </source>
</evidence>
<dbReference type="GeneID" id="19175392"/>
<organism evidence="1 2">
    <name type="scientific">Cladophialophora yegresii CBS 114405</name>
    <dbReference type="NCBI Taxonomy" id="1182544"/>
    <lineage>
        <taxon>Eukaryota</taxon>
        <taxon>Fungi</taxon>
        <taxon>Dikarya</taxon>
        <taxon>Ascomycota</taxon>
        <taxon>Pezizomycotina</taxon>
        <taxon>Eurotiomycetes</taxon>
        <taxon>Chaetothyriomycetidae</taxon>
        <taxon>Chaetothyriales</taxon>
        <taxon>Herpotrichiellaceae</taxon>
        <taxon>Cladophialophora</taxon>
    </lineage>
</organism>
<dbReference type="AlphaFoldDB" id="W9WHI5"/>
<proteinExistence type="predicted"/>
<accession>W9WHI5</accession>
<gene>
    <name evidence="1" type="ORF">A1O7_00776</name>
</gene>
<dbReference type="EMBL" id="AMGW01000001">
    <property type="protein sequence ID" value="EXJ64440.1"/>
    <property type="molecule type" value="Genomic_DNA"/>
</dbReference>
<protein>
    <submittedName>
        <fullName evidence="1">Uncharacterized protein</fullName>
    </submittedName>
</protein>
<comment type="caution">
    <text evidence="1">The sequence shown here is derived from an EMBL/GenBank/DDBJ whole genome shotgun (WGS) entry which is preliminary data.</text>
</comment>
<name>W9WHI5_9EURO</name>
<sequence length="78" mass="9250">RPGTGPFSFNFSHKYTYNSILLDHQAIQTRKAVSRVRGNYHLFLVRNQPRKPLFNVHIENHPLGLGARRVWRQVPRMR</sequence>
<dbReference type="Proteomes" id="UP000019473">
    <property type="component" value="Unassembled WGS sequence"/>
</dbReference>
<reference evidence="1 2" key="1">
    <citation type="submission" date="2013-03" db="EMBL/GenBank/DDBJ databases">
        <title>The Genome Sequence of Cladophialophora yegresii CBS 114405.</title>
        <authorList>
            <consortium name="The Broad Institute Genomics Platform"/>
            <person name="Cuomo C."/>
            <person name="de Hoog S."/>
            <person name="Gorbushina A."/>
            <person name="Walker B."/>
            <person name="Young S.K."/>
            <person name="Zeng Q."/>
            <person name="Gargeya S."/>
            <person name="Fitzgerald M."/>
            <person name="Haas B."/>
            <person name="Abouelleil A."/>
            <person name="Allen A.W."/>
            <person name="Alvarado L."/>
            <person name="Arachchi H.M."/>
            <person name="Berlin A.M."/>
            <person name="Chapman S.B."/>
            <person name="Gainer-Dewar J."/>
            <person name="Goldberg J."/>
            <person name="Griggs A."/>
            <person name="Gujja S."/>
            <person name="Hansen M."/>
            <person name="Howarth C."/>
            <person name="Imamovic A."/>
            <person name="Ireland A."/>
            <person name="Larimer J."/>
            <person name="McCowan C."/>
            <person name="Murphy C."/>
            <person name="Pearson M."/>
            <person name="Poon T.W."/>
            <person name="Priest M."/>
            <person name="Roberts A."/>
            <person name="Saif S."/>
            <person name="Shea T."/>
            <person name="Sisk P."/>
            <person name="Sykes S."/>
            <person name="Wortman J."/>
            <person name="Nusbaum C."/>
            <person name="Birren B."/>
        </authorList>
    </citation>
    <scope>NUCLEOTIDE SEQUENCE [LARGE SCALE GENOMIC DNA]</scope>
    <source>
        <strain evidence="1 2">CBS 114405</strain>
    </source>
</reference>
<dbReference type="VEuPathDB" id="FungiDB:A1O7_00776"/>